<comment type="caution">
    <text evidence="3">The sequence shown here is derived from an EMBL/GenBank/DDBJ whole genome shotgun (WGS) entry which is preliminary data.</text>
</comment>
<reference evidence="3 4" key="1">
    <citation type="journal article" date="2015" name="Geomicrobiol. J.">
        <title>Caldisalinibacter kiritimatiensis gen. nov., sp. nov., a moderately thermohalophilic thiosulfate-reducing bacterium from a hypersaline microbial mat.</title>
        <authorList>
            <person name="Ben Hania W."/>
            <person name="Joseph M."/>
            <person name="Fiebig A."/>
            <person name="Bunk B."/>
            <person name="Klenk H.-P."/>
            <person name="Fardeau M.-L."/>
            <person name="Spring S."/>
        </authorList>
    </citation>
    <scope>NUCLEOTIDE SEQUENCE [LARGE SCALE GENOMIC DNA]</scope>
    <source>
        <strain evidence="3 4">L21-TH-D2</strain>
    </source>
</reference>
<feature type="signal peptide" evidence="1">
    <location>
        <begin position="1"/>
        <end position="22"/>
    </location>
</feature>
<gene>
    <name evidence="3" type="ORF">L21TH_0064</name>
</gene>
<sequence>MKKIISTLLAVILIFQGYASFAQLNNAGFEGGIHKNEMDYRDEKKYKEVIFLTGEPILLEGTVELKIRDEKLEYEYELSNKDETVTLEREVELERIIDDESHETQISEVNNILDYDEEIVVNLGGQSNTYTLVDYQMHNSTIDDKQPVVTYYLGNWLGSKVYSINDNEGEVKVDISGNIYGYDHYWGATETQKIHKDISYSQQIDDDSVIEWYGYADIDVSFNRTKRMEYFKNLPYQTSFAGGYTLTEQNETIMKYKYNLPYVEDNEVKEGIYNIGEGTERFETLPTQKKLYIPKLQDIKGHWAENDIERLAALQVVDGTNRYFGPDLYMKRVDFAKWIVHAMDLLEEDTHSRRSFIKDEVYPDIFSDVTKDNPNYQYIKAIKDNGIMNGVGDNKFLPEGNLTRAQAITIVIRALGLERLAPNPSFDTRFKDDDRIPLWAKKAVYVADQVGIANGTPEGYIYPNEYMTKAEASAFINRFITYLQRDMKEDYREKIINFDVK</sequence>
<feature type="domain" description="SLH" evidence="2">
    <location>
        <begin position="291"/>
        <end position="353"/>
    </location>
</feature>
<name>R1AXD0_9FIRM</name>
<feature type="domain" description="SLH" evidence="2">
    <location>
        <begin position="362"/>
        <end position="425"/>
    </location>
</feature>
<evidence type="ECO:0000313" key="3">
    <source>
        <dbReference type="EMBL" id="EOD01858.1"/>
    </source>
</evidence>
<proteinExistence type="predicted"/>
<dbReference type="InterPro" id="IPR001119">
    <property type="entry name" value="SLH_dom"/>
</dbReference>
<keyword evidence="1" id="KW-0732">Signal</keyword>
<dbReference type="Pfam" id="PF00395">
    <property type="entry name" value="SLH"/>
    <property type="match status" value="3"/>
</dbReference>
<dbReference type="RefSeq" id="WP_006305568.1">
    <property type="nucleotide sequence ID" value="NZ_ARZA01000007.1"/>
</dbReference>
<dbReference type="AlphaFoldDB" id="R1AXD0"/>
<dbReference type="PANTHER" id="PTHR43308">
    <property type="entry name" value="OUTER MEMBRANE PROTEIN ALPHA-RELATED"/>
    <property type="match status" value="1"/>
</dbReference>
<dbReference type="OrthoDB" id="2985276at2"/>
<dbReference type="InterPro" id="IPR051465">
    <property type="entry name" value="Cell_Envelope_Struct_Comp"/>
</dbReference>
<dbReference type="eggNOG" id="COG4632">
    <property type="taxonomic scope" value="Bacteria"/>
</dbReference>
<dbReference type="Proteomes" id="UP000013378">
    <property type="component" value="Unassembled WGS sequence"/>
</dbReference>
<feature type="domain" description="SLH" evidence="2">
    <location>
        <begin position="427"/>
        <end position="490"/>
    </location>
</feature>
<dbReference type="EMBL" id="ARZA01000007">
    <property type="protein sequence ID" value="EOD01858.1"/>
    <property type="molecule type" value="Genomic_DNA"/>
</dbReference>
<evidence type="ECO:0000313" key="4">
    <source>
        <dbReference type="Proteomes" id="UP000013378"/>
    </source>
</evidence>
<dbReference type="PROSITE" id="PS51272">
    <property type="entry name" value="SLH"/>
    <property type="match status" value="3"/>
</dbReference>
<feature type="chain" id="PRO_5039087008" evidence="1">
    <location>
        <begin position="23"/>
        <end position="501"/>
    </location>
</feature>
<evidence type="ECO:0000256" key="1">
    <source>
        <dbReference type="SAM" id="SignalP"/>
    </source>
</evidence>
<evidence type="ECO:0000259" key="2">
    <source>
        <dbReference type="PROSITE" id="PS51272"/>
    </source>
</evidence>
<organism evidence="3 4">
    <name type="scientific">Caldisalinibacter kiritimatiensis</name>
    <dbReference type="NCBI Taxonomy" id="1304284"/>
    <lineage>
        <taxon>Bacteria</taxon>
        <taxon>Bacillati</taxon>
        <taxon>Bacillota</taxon>
        <taxon>Tissierellia</taxon>
        <taxon>Tissierellales</taxon>
        <taxon>Thermohalobacteraceae</taxon>
        <taxon>Caldisalinibacter</taxon>
    </lineage>
</organism>
<dbReference type="STRING" id="1304284.L21TH_0064"/>
<protein>
    <submittedName>
        <fullName evidence="3">S-layer protein</fullName>
    </submittedName>
</protein>
<dbReference type="PANTHER" id="PTHR43308:SF5">
    <property type="entry name" value="S-LAYER PROTEIN _ PEPTIDOGLYCAN ENDO-BETA-N-ACETYLGLUCOSAMINIDASE"/>
    <property type="match status" value="1"/>
</dbReference>
<accession>R1AXD0</accession>
<keyword evidence="4" id="KW-1185">Reference proteome</keyword>